<sequence length="134" mass="15176">MAEEWRHEIEIYRVDGTIQVHKEDTIIFQGDWNRKFQAQIGGKFAALNILYNGIDTITNSNKGVLLSLARKNKPWLTTGVKDLCMRSTPACTEETFINIDKEMTTDSSKKAYSTINTITKISLLKASVIADTYK</sequence>
<accession>A0A9D4E7F9</accession>
<keyword evidence="2" id="KW-1185">Reference proteome</keyword>
<organism evidence="1 2">
    <name type="scientific">Dreissena polymorpha</name>
    <name type="common">Zebra mussel</name>
    <name type="synonym">Mytilus polymorpha</name>
    <dbReference type="NCBI Taxonomy" id="45954"/>
    <lineage>
        <taxon>Eukaryota</taxon>
        <taxon>Metazoa</taxon>
        <taxon>Spiralia</taxon>
        <taxon>Lophotrochozoa</taxon>
        <taxon>Mollusca</taxon>
        <taxon>Bivalvia</taxon>
        <taxon>Autobranchia</taxon>
        <taxon>Heteroconchia</taxon>
        <taxon>Euheterodonta</taxon>
        <taxon>Imparidentia</taxon>
        <taxon>Neoheterodontei</taxon>
        <taxon>Myida</taxon>
        <taxon>Dreissenoidea</taxon>
        <taxon>Dreissenidae</taxon>
        <taxon>Dreissena</taxon>
    </lineage>
</organism>
<gene>
    <name evidence="1" type="ORF">DPMN_175953</name>
</gene>
<dbReference type="AlphaFoldDB" id="A0A9D4E7F9"/>
<protein>
    <submittedName>
        <fullName evidence="1">Uncharacterized protein</fullName>
    </submittedName>
</protein>
<dbReference type="Proteomes" id="UP000828390">
    <property type="component" value="Unassembled WGS sequence"/>
</dbReference>
<name>A0A9D4E7F9_DREPO</name>
<comment type="caution">
    <text evidence="1">The sequence shown here is derived from an EMBL/GenBank/DDBJ whole genome shotgun (WGS) entry which is preliminary data.</text>
</comment>
<reference evidence="1" key="1">
    <citation type="journal article" date="2019" name="bioRxiv">
        <title>The Genome of the Zebra Mussel, Dreissena polymorpha: A Resource for Invasive Species Research.</title>
        <authorList>
            <person name="McCartney M.A."/>
            <person name="Auch B."/>
            <person name="Kono T."/>
            <person name="Mallez S."/>
            <person name="Zhang Y."/>
            <person name="Obille A."/>
            <person name="Becker A."/>
            <person name="Abrahante J.E."/>
            <person name="Garbe J."/>
            <person name="Badalamenti J.P."/>
            <person name="Herman A."/>
            <person name="Mangelson H."/>
            <person name="Liachko I."/>
            <person name="Sullivan S."/>
            <person name="Sone E.D."/>
            <person name="Koren S."/>
            <person name="Silverstein K.A.T."/>
            <person name="Beckman K.B."/>
            <person name="Gohl D.M."/>
        </authorList>
    </citation>
    <scope>NUCLEOTIDE SEQUENCE</scope>
    <source>
        <strain evidence="1">Duluth1</strain>
        <tissue evidence="1">Whole animal</tissue>
    </source>
</reference>
<evidence type="ECO:0000313" key="1">
    <source>
        <dbReference type="EMBL" id="KAH3774571.1"/>
    </source>
</evidence>
<evidence type="ECO:0000313" key="2">
    <source>
        <dbReference type="Proteomes" id="UP000828390"/>
    </source>
</evidence>
<proteinExistence type="predicted"/>
<dbReference type="EMBL" id="JAIWYP010000009">
    <property type="protein sequence ID" value="KAH3774571.1"/>
    <property type="molecule type" value="Genomic_DNA"/>
</dbReference>
<reference evidence="1" key="2">
    <citation type="submission" date="2020-11" db="EMBL/GenBank/DDBJ databases">
        <authorList>
            <person name="McCartney M.A."/>
            <person name="Auch B."/>
            <person name="Kono T."/>
            <person name="Mallez S."/>
            <person name="Becker A."/>
            <person name="Gohl D.M."/>
            <person name="Silverstein K.A.T."/>
            <person name="Koren S."/>
            <person name="Bechman K.B."/>
            <person name="Herman A."/>
            <person name="Abrahante J.E."/>
            <person name="Garbe J."/>
        </authorList>
    </citation>
    <scope>NUCLEOTIDE SEQUENCE</scope>
    <source>
        <strain evidence="1">Duluth1</strain>
        <tissue evidence="1">Whole animal</tissue>
    </source>
</reference>